<accession>A0A8T1Z7U6</accession>
<keyword evidence="1" id="KW-0808">Transferase</keyword>
<dbReference type="InterPro" id="IPR000863">
    <property type="entry name" value="Sulfotransferase_dom"/>
</dbReference>
<organism evidence="3 4">
    <name type="scientific">Arabidopsis suecica</name>
    <name type="common">Swedish thale-cress</name>
    <name type="synonym">Cardaminopsis suecica</name>
    <dbReference type="NCBI Taxonomy" id="45249"/>
    <lineage>
        <taxon>Eukaryota</taxon>
        <taxon>Viridiplantae</taxon>
        <taxon>Streptophyta</taxon>
        <taxon>Embryophyta</taxon>
        <taxon>Tracheophyta</taxon>
        <taxon>Spermatophyta</taxon>
        <taxon>Magnoliopsida</taxon>
        <taxon>eudicotyledons</taxon>
        <taxon>Gunneridae</taxon>
        <taxon>Pentapetalae</taxon>
        <taxon>rosids</taxon>
        <taxon>malvids</taxon>
        <taxon>Brassicales</taxon>
        <taxon>Brassicaceae</taxon>
        <taxon>Camelineae</taxon>
        <taxon>Arabidopsis</taxon>
    </lineage>
</organism>
<evidence type="ECO:0000259" key="2">
    <source>
        <dbReference type="Pfam" id="PF00685"/>
    </source>
</evidence>
<feature type="domain" description="Sulfotransferase" evidence="2">
    <location>
        <begin position="103"/>
        <end position="362"/>
    </location>
</feature>
<evidence type="ECO:0000313" key="4">
    <source>
        <dbReference type="Proteomes" id="UP000694251"/>
    </source>
</evidence>
<comment type="caution">
    <text evidence="3">The sequence shown here is derived from an EMBL/GenBank/DDBJ whole genome shotgun (WGS) entry which is preliminary data.</text>
</comment>
<evidence type="ECO:0000256" key="1">
    <source>
        <dbReference type="ARBA" id="ARBA00022679"/>
    </source>
</evidence>
<gene>
    <name evidence="3" type="ORF">ISN44_As11g006560</name>
</gene>
<keyword evidence="4" id="KW-1185">Reference proteome</keyword>
<protein>
    <submittedName>
        <fullName evidence="3">Sulfotransferase domain</fullName>
    </submittedName>
</protein>
<dbReference type="GO" id="GO:0008146">
    <property type="term" value="F:sulfotransferase activity"/>
    <property type="evidence" value="ECO:0007669"/>
    <property type="project" value="InterPro"/>
</dbReference>
<reference evidence="3 4" key="1">
    <citation type="submission" date="2020-12" db="EMBL/GenBank/DDBJ databases">
        <title>Concerted genomic and epigenomic changes stabilize Arabidopsis allopolyploids.</title>
        <authorList>
            <person name="Chen Z."/>
        </authorList>
    </citation>
    <scope>NUCLEOTIDE SEQUENCE [LARGE SCALE GENOMIC DNA]</scope>
    <source>
        <strain evidence="3">As9502</strain>
        <tissue evidence="3">Leaf</tissue>
    </source>
</reference>
<dbReference type="Pfam" id="PF00685">
    <property type="entry name" value="Sulfotransfer_1"/>
    <property type="match status" value="2"/>
</dbReference>
<feature type="domain" description="Sulfotransferase" evidence="2">
    <location>
        <begin position="442"/>
        <end position="704"/>
    </location>
</feature>
<evidence type="ECO:0000313" key="3">
    <source>
        <dbReference type="EMBL" id="KAG7554413.1"/>
    </source>
</evidence>
<dbReference type="AlphaFoldDB" id="A0A8T1Z7U6"/>
<dbReference type="EMBL" id="JAEFBJ010000011">
    <property type="protein sequence ID" value="KAG7554413.1"/>
    <property type="molecule type" value="Genomic_DNA"/>
</dbReference>
<dbReference type="PANTHER" id="PTHR11783">
    <property type="entry name" value="SULFOTRANSFERASE SULT"/>
    <property type="match status" value="1"/>
</dbReference>
<sequence>MATSSMKSIPMAIPSFSMCHKLELLKEGKSKGQEDHEGLSYEFQALTSLFSCWVRPWFQEMLDSLPKERGWRTRYLYLFQGFWCQAKEIQAIMSFQKHFQSLPNDVVLATIPKSGTTWLKALTFTILNRHRFDPVSSGTNHPLLTSNPHDLVPFFEYKLYANGDVPNLSSLASPRTFATHVPFGSLMDSIEKPGVKVVYLCRNPFDTFISSWHYINNIKSESVSPVLLDEAFDLYCRGVIGFGPFWEHMLGYWRESLKRPEKVLFLKYEDLKEDIETNLKKLSSFLGLPFTEEEERKGVVKAIADLCSFENLKKLEVNKSNKSIKNFENRFLFRKGEVSDWVNYLSPSQVERLSALVDDNIKSIPMAIPSFSMCHKPELLKEGKSKGQEDEGLSYEFQEMLDSLPKERGWRTRYLYLFQGFWCQAKEIQAIMSFQKHFQSLPNDVVLATIPKSGTTWLKALTFTILNRYRFDPVSSGTNHPLLTSNPHDLVPFFEYKLYANGDVPNLSSLASPRTFATHVPFGSFMDSIEKPGVKVVYLCRNPFDTFISSWHYINNIKSESVSPVLLDEAFDLYCRGVIGFGPFWEHMLGYWRESLKRPEKVFFLRYEDLKEDIETNLKKLASFLGLPFTEEEEQKGVVKAIADLCSFENLKKLEVNKSNKSIKNFENRFLFRKGEVSDWVNYLSPSQVERLLALVDDKLGGSGLTFRLS</sequence>
<proteinExistence type="predicted"/>
<dbReference type="Proteomes" id="UP000694251">
    <property type="component" value="Chromosome 11"/>
</dbReference>
<name>A0A8T1Z7U6_ARASU</name>
<dbReference type="OrthoDB" id="205623at2759"/>